<dbReference type="AlphaFoldDB" id="A0A0B3ZG95"/>
<organism evidence="1 2">
    <name type="scientific">Alteromonas marina</name>
    <dbReference type="NCBI Taxonomy" id="203795"/>
    <lineage>
        <taxon>Bacteria</taxon>
        <taxon>Pseudomonadati</taxon>
        <taxon>Pseudomonadota</taxon>
        <taxon>Gammaproteobacteria</taxon>
        <taxon>Alteromonadales</taxon>
        <taxon>Alteromonadaceae</taxon>
        <taxon>Alteromonas/Salinimonas group</taxon>
        <taxon>Alteromonas</taxon>
    </lineage>
</organism>
<dbReference type="OrthoDB" id="1434112at2"/>
<dbReference type="EMBL" id="JWLW01000003">
    <property type="protein sequence ID" value="KHT57420.1"/>
    <property type="molecule type" value="Genomic_DNA"/>
</dbReference>
<dbReference type="Proteomes" id="UP000031197">
    <property type="component" value="Unassembled WGS sequence"/>
</dbReference>
<reference evidence="1 2" key="1">
    <citation type="submission" date="2014-12" db="EMBL/GenBank/DDBJ databases">
        <title>Genome sequencing of Alteromonas marina AD001.</title>
        <authorList>
            <person name="Adrian T.G.S."/>
            <person name="Chan K.G."/>
        </authorList>
    </citation>
    <scope>NUCLEOTIDE SEQUENCE [LARGE SCALE GENOMIC DNA]</scope>
    <source>
        <strain evidence="1 2">AD001</strain>
    </source>
</reference>
<sequence length="261" mass="30943">MDIEELVSGYVDYLVDSFDKVWTKVKIPADKLEALSAIGGLLSRQITLSIELAQAPSTWNGHSAPLFLRSMTDLYITLAWMMDDLEERPHKYIMHGLGEAKLLIEHYKLLLEKEEYQEDKEDLQQMIEFREHWINSQRNEFFVEVDVGTWSNLNCRKMAQEADCEDLYNFAYTPFSQVAHSMWPHVSVYNMTRCKNPLHKHHLIPALLDVPLDPDYLYRSCKYVDKTYRLFEKHFEVSIKLMPLDWWNNYWESIPIEEDVK</sequence>
<dbReference type="Pfam" id="PF18928">
    <property type="entry name" value="DUF5677"/>
    <property type="match status" value="1"/>
</dbReference>
<evidence type="ECO:0000313" key="2">
    <source>
        <dbReference type="Proteomes" id="UP000031197"/>
    </source>
</evidence>
<dbReference type="InterPro" id="IPR043733">
    <property type="entry name" value="DUF5677"/>
</dbReference>
<protein>
    <submittedName>
        <fullName evidence="1">Uncharacterized protein</fullName>
    </submittedName>
</protein>
<evidence type="ECO:0000313" key="1">
    <source>
        <dbReference type="EMBL" id="KHT57420.1"/>
    </source>
</evidence>
<keyword evidence="2" id="KW-1185">Reference proteome</keyword>
<accession>A0A0B3ZG95</accession>
<proteinExistence type="predicted"/>
<comment type="caution">
    <text evidence="1">The sequence shown here is derived from an EMBL/GenBank/DDBJ whole genome shotgun (WGS) entry which is preliminary data.</text>
</comment>
<gene>
    <name evidence="1" type="ORF">RJ41_01930</name>
</gene>
<name>A0A0B3ZG95_9ALTE</name>
<dbReference type="RefSeq" id="WP_039216485.1">
    <property type="nucleotide sequence ID" value="NZ_JWLW01000003.1"/>
</dbReference>